<dbReference type="Gene3D" id="3.30.560.10">
    <property type="entry name" value="Glucose Oxidase, domain 3"/>
    <property type="match status" value="1"/>
</dbReference>
<evidence type="ECO:0000313" key="3">
    <source>
        <dbReference type="Proteomes" id="UP001295740"/>
    </source>
</evidence>
<name>A0AAI8YM67_9PEZI</name>
<dbReference type="AlphaFoldDB" id="A0AAI8YM67"/>
<accession>A0AAI8YM67</accession>
<dbReference type="EMBL" id="CAUWAG010000019">
    <property type="protein sequence ID" value="CAJ2512377.1"/>
    <property type="molecule type" value="Genomic_DNA"/>
</dbReference>
<proteinExistence type="predicted"/>
<dbReference type="SUPFAM" id="SSF54373">
    <property type="entry name" value="FAD-linked reductases, C-terminal domain"/>
    <property type="match status" value="1"/>
</dbReference>
<gene>
    <name evidence="2" type="ORF">KHLLAP_LOCUS12845</name>
</gene>
<keyword evidence="3" id="KW-1185">Reference proteome</keyword>
<evidence type="ECO:0000259" key="1">
    <source>
        <dbReference type="Pfam" id="PF05199"/>
    </source>
</evidence>
<evidence type="ECO:0000313" key="2">
    <source>
        <dbReference type="EMBL" id="CAJ2512377.1"/>
    </source>
</evidence>
<dbReference type="InterPro" id="IPR007867">
    <property type="entry name" value="GMC_OxRtase_C"/>
</dbReference>
<organism evidence="2 3">
    <name type="scientific">Anthostomella pinea</name>
    <dbReference type="NCBI Taxonomy" id="933095"/>
    <lineage>
        <taxon>Eukaryota</taxon>
        <taxon>Fungi</taxon>
        <taxon>Dikarya</taxon>
        <taxon>Ascomycota</taxon>
        <taxon>Pezizomycotina</taxon>
        <taxon>Sordariomycetes</taxon>
        <taxon>Xylariomycetidae</taxon>
        <taxon>Xylariales</taxon>
        <taxon>Xylariaceae</taxon>
        <taxon>Anthostomella</taxon>
    </lineage>
</organism>
<dbReference type="Pfam" id="PF05199">
    <property type="entry name" value="GMC_oxred_C"/>
    <property type="match status" value="1"/>
</dbReference>
<reference evidence="2" key="1">
    <citation type="submission" date="2023-10" db="EMBL/GenBank/DDBJ databases">
        <authorList>
            <person name="Hackl T."/>
        </authorList>
    </citation>
    <scope>NUCLEOTIDE SEQUENCE</scope>
</reference>
<feature type="domain" description="Glucose-methanol-choline oxidoreductase C-terminal" evidence="1">
    <location>
        <begin position="28"/>
        <end position="87"/>
    </location>
</feature>
<dbReference type="Proteomes" id="UP001295740">
    <property type="component" value="Unassembled WGS sequence"/>
</dbReference>
<sequence length="93" mass="10298">MLHKSSVTAGRQLRRISWAILKAHPRNTAGTVTLSSADALDIPETVFKYFDSGADEGLQALFEAVELARDAYNRQLVPTVEMKPGDERSAYFV</sequence>
<protein>
    <submittedName>
        <fullName evidence="2">Uu.00g053920.m01.CDS01</fullName>
    </submittedName>
</protein>
<comment type="caution">
    <text evidence="2">The sequence shown here is derived from an EMBL/GenBank/DDBJ whole genome shotgun (WGS) entry which is preliminary data.</text>
</comment>
<dbReference type="GO" id="GO:0016614">
    <property type="term" value="F:oxidoreductase activity, acting on CH-OH group of donors"/>
    <property type="evidence" value="ECO:0007669"/>
    <property type="project" value="InterPro"/>
</dbReference>